<dbReference type="GO" id="GO:0043565">
    <property type="term" value="F:sequence-specific DNA binding"/>
    <property type="evidence" value="ECO:0007669"/>
    <property type="project" value="InterPro"/>
</dbReference>
<feature type="domain" description="HSF-type DNA-binding" evidence="11">
    <location>
        <begin position="139"/>
        <end position="163"/>
    </location>
</feature>
<feature type="compositionally biased region" description="Polar residues" evidence="10">
    <location>
        <begin position="272"/>
        <end position="284"/>
    </location>
</feature>
<dbReference type="PANTHER" id="PTHR10015">
    <property type="entry name" value="HEAT SHOCK TRANSCRIPTION FACTOR"/>
    <property type="match status" value="1"/>
</dbReference>
<dbReference type="SMART" id="SM00415">
    <property type="entry name" value="HSF"/>
    <property type="match status" value="1"/>
</dbReference>
<keyword evidence="4" id="KW-0804">Transcription</keyword>
<dbReference type="PROSITE" id="PS00434">
    <property type="entry name" value="HSF_DOMAIN"/>
    <property type="match status" value="1"/>
</dbReference>
<keyword evidence="5" id="KW-0539">Nucleus</keyword>
<dbReference type="AlphaFoldDB" id="A0A8F3AHF7"/>
<feature type="compositionally biased region" description="Low complexity" evidence="10">
    <location>
        <begin position="52"/>
        <end position="80"/>
    </location>
</feature>
<dbReference type="InterPro" id="IPR036390">
    <property type="entry name" value="WH_DNA-bd_sf"/>
</dbReference>
<dbReference type="PRINTS" id="PR00056">
    <property type="entry name" value="HSFDOMAIN"/>
</dbReference>
<evidence type="ECO:0000256" key="2">
    <source>
        <dbReference type="ARBA" id="ARBA00023015"/>
    </source>
</evidence>
<dbReference type="GO" id="GO:0005634">
    <property type="term" value="C:nucleus"/>
    <property type="evidence" value="ECO:0007669"/>
    <property type="project" value="UniProtKB-SubCell"/>
</dbReference>
<dbReference type="InterPro" id="IPR009072">
    <property type="entry name" value="Histone-fold"/>
</dbReference>
<organism evidence="12">
    <name type="scientific">Candidozyma auris</name>
    <name type="common">Yeast</name>
    <name type="synonym">Candida auris</name>
    <dbReference type="NCBI Taxonomy" id="498019"/>
    <lineage>
        <taxon>Eukaryota</taxon>
        <taxon>Fungi</taxon>
        <taxon>Dikarya</taxon>
        <taxon>Ascomycota</taxon>
        <taxon>Saccharomycotina</taxon>
        <taxon>Pichiomycetes</taxon>
        <taxon>Metschnikowiaceae</taxon>
        <taxon>Candidozyma</taxon>
    </lineage>
</organism>
<evidence type="ECO:0000256" key="5">
    <source>
        <dbReference type="ARBA" id="ARBA00023242"/>
    </source>
</evidence>
<dbReference type="Pfam" id="PF00447">
    <property type="entry name" value="HSF_DNA-bind"/>
    <property type="match status" value="1"/>
</dbReference>
<dbReference type="Proteomes" id="UP000825438">
    <property type="component" value="Chromosome II"/>
</dbReference>
<dbReference type="Gene3D" id="1.10.10.10">
    <property type="entry name" value="Winged helix-like DNA-binding domain superfamily/Winged helix DNA-binding domain"/>
    <property type="match status" value="1"/>
</dbReference>
<dbReference type="EMBL" id="CP076750">
    <property type="protein sequence ID" value="QWW23442.1"/>
    <property type="molecule type" value="Genomic_DNA"/>
</dbReference>
<evidence type="ECO:0000256" key="3">
    <source>
        <dbReference type="ARBA" id="ARBA00023125"/>
    </source>
</evidence>
<feature type="compositionally biased region" description="Polar residues" evidence="10">
    <location>
        <begin position="485"/>
        <end position="508"/>
    </location>
</feature>
<keyword evidence="9" id="KW-0175">Coiled coil</keyword>
<feature type="region of interest" description="Disordered" evidence="10">
    <location>
        <begin position="636"/>
        <end position="704"/>
    </location>
</feature>
<evidence type="ECO:0000256" key="9">
    <source>
        <dbReference type="SAM" id="Coils"/>
    </source>
</evidence>
<feature type="compositionally biased region" description="Polar residues" evidence="10">
    <location>
        <begin position="665"/>
        <end position="675"/>
    </location>
</feature>
<evidence type="ECO:0000256" key="7">
    <source>
        <dbReference type="ARBA" id="ARBA00084017"/>
    </source>
</evidence>
<protein>
    <recommendedName>
        <fullName evidence="6">Heat shock transcription factor</fullName>
    </recommendedName>
    <alternativeName>
        <fullName evidence="7">Heat shock factor protein</fullName>
    </alternativeName>
</protein>
<feature type="compositionally biased region" description="Low complexity" evidence="10">
    <location>
        <begin position="429"/>
        <end position="442"/>
    </location>
</feature>
<proteinExistence type="inferred from homology"/>
<dbReference type="InterPro" id="IPR000232">
    <property type="entry name" value="HSF_DNA-bd"/>
</dbReference>
<feature type="compositionally biased region" description="Polar residues" evidence="10">
    <location>
        <begin position="743"/>
        <end position="763"/>
    </location>
</feature>
<feature type="compositionally biased region" description="Low complexity" evidence="10">
    <location>
        <begin position="681"/>
        <end position="694"/>
    </location>
</feature>
<feature type="compositionally biased region" description="Polar residues" evidence="10">
    <location>
        <begin position="229"/>
        <end position="253"/>
    </location>
</feature>
<evidence type="ECO:0000256" key="10">
    <source>
        <dbReference type="SAM" id="MobiDB-lite"/>
    </source>
</evidence>
<feature type="compositionally biased region" description="Low complexity" evidence="10">
    <location>
        <begin position="720"/>
        <end position="729"/>
    </location>
</feature>
<feature type="region of interest" description="Disordered" evidence="10">
    <location>
        <begin position="331"/>
        <end position="360"/>
    </location>
</feature>
<feature type="compositionally biased region" description="Polar residues" evidence="10">
    <location>
        <begin position="636"/>
        <end position="649"/>
    </location>
</feature>
<feature type="region of interest" description="Disordered" evidence="10">
    <location>
        <begin position="1"/>
        <end position="91"/>
    </location>
</feature>
<feature type="compositionally biased region" description="Pro residues" evidence="10">
    <location>
        <begin position="285"/>
        <end position="298"/>
    </location>
</feature>
<feature type="region of interest" description="Disordered" evidence="10">
    <location>
        <begin position="424"/>
        <end position="451"/>
    </location>
</feature>
<sequence length="825" mass="91061">MALSSTSERPLADDNLRPRLPQMSSDAPPFQGPQAEVGENRPPEHSQHHNSFHQQNFNQSSYQHQAPQNQNSQSQFPPAQDESKGANNASTASLGKTQTVFIHKLYDMLEDSSLSHLIWWSPTNDSFCLYPGEEFSNVLAQYFKHTNIASFIRQLNMYGFHKVNDSFHSDEKNAQGNNSSSGSGQTRWEFRHAANQFRKGDTQSLRLIKRKSSKVMSTPKEIVSLKSLPPTSNPSTAAVAAPNSSTQSKANLDSESSESPESASKQQYHRSLYQQSWKQQSAPKPQTPSSPNGPPVAGQPPSSNTVLYQSYPGVHPYPGFPHLTMPVPVSPSSPAYPEHPIPTPTSYVSQQQSRQPSNQTALAVDQSINLKLIELSTSIASLRASYSDLQRKYDSLKAEQHQHNKDMVTLIELLENQEEPALHDIVNRSSSKTPVTSSSTPGPEAPIPSISRTSTLGELQTFKKHLLQRISEVSEDHMSEEVKSTRSSYAQAHTQGNPQGPEASSQGAPNAKFVPQHYPLNPNYLLNNNNSINESGFRHYRLSKEDGSSSTTNSRHFSVLMDPLQTKAIKSGDESRPSISASSKDTRSMPIVQQYQPKVTHSAAPSLYQPFIRGDGAHQHRTASLPILDKVMPQAFTSQQRHSTTSSLPGTEERRPISPGHIVQPNKTYTSNPLGSSGHGQSPQAHSPAPTSQSPQPPSQLGEGKKVLPSVKELDQSIKRSASSRLSDLLSDDEHLTKKPKSPSLTQASQTTMARSGSTSYPQSRFKRVLKSKTSMPIANDNTDTLVYLLYMDYLSRLLNEAGQDGMTERALEERHEELIKQYRG</sequence>
<dbReference type="GO" id="GO:0003700">
    <property type="term" value="F:DNA-binding transcription factor activity"/>
    <property type="evidence" value="ECO:0007669"/>
    <property type="project" value="InterPro"/>
</dbReference>
<feature type="region of interest" description="Disordered" evidence="10">
    <location>
        <begin position="218"/>
        <end position="310"/>
    </location>
</feature>
<evidence type="ECO:0000256" key="8">
    <source>
        <dbReference type="RuleBase" id="RU004020"/>
    </source>
</evidence>
<feature type="compositionally biased region" description="Basic and acidic residues" evidence="10">
    <location>
        <begin position="38"/>
        <end position="47"/>
    </location>
</feature>
<dbReference type="GO" id="GO:0046982">
    <property type="term" value="F:protein heterodimerization activity"/>
    <property type="evidence" value="ECO:0007669"/>
    <property type="project" value="InterPro"/>
</dbReference>
<feature type="region of interest" description="Disordered" evidence="10">
    <location>
        <begin position="717"/>
        <end position="764"/>
    </location>
</feature>
<feature type="region of interest" description="Disordered" evidence="10">
    <location>
        <begin position="473"/>
        <end position="516"/>
    </location>
</feature>
<name>A0A8F3AHF7_CANAR</name>
<gene>
    <name evidence="12" type="ORF">CA7LBN_002243</name>
</gene>
<feature type="compositionally biased region" description="Basic and acidic residues" evidence="10">
    <location>
        <begin position="473"/>
        <end position="484"/>
    </location>
</feature>
<dbReference type="Gene3D" id="1.10.20.10">
    <property type="entry name" value="Histone, subunit A"/>
    <property type="match status" value="1"/>
</dbReference>
<dbReference type="InterPro" id="IPR036388">
    <property type="entry name" value="WH-like_DNA-bd_sf"/>
</dbReference>
<evidence type="ECO:0000259" key="11">
    <source>
        <dbReference type="PROSITE" id="PS00434"/>
    </source>
</evidence>
<evidence type="ECO:0000256" key="4">
    <source>
        <dbReference type="ARBA" id="ARBA00023163"/>
    </source>
</evidence>
<accession>A0A8F3AHF7</accession>
<keyword evidence="3" id="KW-0238">DNA-binding</keyword>
<feature type="coiled-coil region" evidence="9">
    <location>
        <begin position="379"/>
        <end position="406"/>
    </location>
</feature>
<feature type="compositionally biased region" description="Polar residues" evidence="10">
    <location>
        <begin position="344"/>
        <end position="360"/>
    </location>
</feature>
<dbReference type="FunFam" id="1.10.10.10:FF:000027">
    <property type="entry name" value="Heat shock transcription factor 1"/>
    <property type="match status" value="1"/>
</dbReference>
<evidence type="ECO:0000313" key="12">
    <source>
        <dbReference type="EMBL" id="QWW23442.1"/>
    </source>
</evidence>
<keyword evidence="2" id="KW-0805">Transcription regulation</keyword>
<evidence type="ECO:0000256" key="6">
    <source>
        <dbReference type="ARBA" id="ARBA00068818"/>
    </source>
</evidence>
<feature type="region of interest" description="Disordered" evidence="10">
    <location>
        <begin position="566"/>
        <end position="590"/>
    </location>
</feature>
<dbReference type="PANTHER" id="PTHR10015:SF396">
    <property type="entry name" value="FLOCCULATION SUPPRESSION PROTEIN"/>
    <property type="match status" value="1"/>
</dbReference>
<comment type="similarity">
    <text evidence="8">Belongs to the HSF family.</text>
</comment>
<dbReference type="SUPFAM" id="SSF46785">
    <property type="entry name" value="Winged helix' DNA-binding domain"/>
    <property type="match status" value="1"/>
</dbReference>
<dbReference type="CDD" id="cd13732">
    <property type="entry name" value="HFD_CENP-W"/>
    <property type="match status" value="1"/>
</dbReference>
<comment type="subcellular location">
    <subcellularLocation>
        <location evidence="1">Nucleus</location>
    </subcellularLocation>
</comment>
<evidence type="ECO:0000256" key="1">
    <source>
        <dbReference type="ARBA" id="ARBA00004123"/>
    </source>
</evidence>
<reference evidence="12" key="1">
    <citation type="submission" date="2021-06" db="EMBL/GenBank/DDBJ databases">
        <title>Candida auris outbreak in lebanese hospital.</title>
        <authorList>
            <person name="Finianos M."/>
        </authorList>
    </citation>
    <scope>NUCLEOTIDE SEQUENCE</scope>
    <source>
        <strain evidence="12">CA7LBN</strain>
    </source>
</reference>